<protein>
    <submittedName>
        <fullName evidence="3">3-oxoacyl-ACP synthase</fullName>
    </submittedName>
</protein>
<dbReference type="GO" id="GO:0016746">
    <property type="term" value="F:acyltransferase activity"/>
    <property type="evidence" value="ECO:0007669"/>
    <property type="project" value="InterPro"/>
</dbReference>
<dbReference type="InterPro" id="IPR016039">
    <property type="entry name" value="Thiolase-like"/>
</dbReference>
<feature type="domain" description="Beta-ketoacyl synthase-like N-terminal" evidence="2">
    <location>
        <begin position="84"/>
        <end position="244"/>
    </location>
</feature>
<evidence type="ECO:0000256" key="1">
    <source>
        <dbReference type="SAM" id="MobiDB-lite"/>
    </source>
</evidence>
<evidence type="ECO:0000259" key="2">
    <source>
        <dbReference type="Pfam" id="PF00109"/>
    </source>
</evidence>
<dbReference type="Pfam" id="PF00109">
    <property type="entry name" value="ketoacyl-synt"/>
    <property type="match status" value="1"/>
</dbReference>
<dbReference type="Gene3D" id="3.40.47.10">
    <property type="match status" value="1"/>
</dbReference>
<reference evidence="3 4" key="1">
    <citation type="submission" date="2019-04" db="EMBL/GenBank/DDBJ databases">
        <title>Isolation and identification of Cellulomonas shaoxiangyii sp. Nov. isolated from feces of the Tibetan antelopes (Pantholops hodgsonii) in the Qinghai-Tibet plateau of China.</title>
        <authorList>
            <person name="Tian Z."/>
        </authorList>
    </citation>
    <scope>NUCLEOTIDE SEQUENCE [LARGE SCALE GENOMIC DNA]</scope>
    <source>
        <strain evidence="3 4">Z28</strain>
    </source>
</reference>
<dbReference type="EMBL" id="CP039291">
    <property type="protein sequence ID" value="QCB92302.1"/>
    <property type="molecule type" value="Genomic_DNA"/>
</dbReference>
<dbReference type="AlphaFoldDB" id="A0A4P7SE56"/>
<feature type="region of interest" description="Disordered" evidence="1">
    <location>
        <begin position="1"/>
        <end position="30"/>
    </location>
</feature>
<sequence length="311" mass="30280">MTTLDTPTVAAGGAPGSTPDGTDVGGPGPAPLALVRLPDAPAAVLAAAALLPGQGVRTPADLLAAGARTPWHFDAQEHLGRKGVRYKDRATLLALAASAAVLDGVPAPADATRTAVVVASCYGNVGTVCDVAEAIERDGTGAISPMDLPNASSNVVAAAVAIRFAVTGVCLSVCNGHTAGWDALLWAGRLLAAARADRVLVVGVETPSPAERHVRGAGAAPLVDGAGAVLLARADGAGAVPGPAGALTPRPLPPLLPGLEPAGVGGVLDLAVGAVAAARDGAAVRLASAPPTAAARTGGSPEAWTVHEGRP</sequence>
<evidence type="ECO:0000313" key="4">
    <source>
        <dbReference type="Proteomes" id="UP000296469"/>
    </source>
</evidence>
<accession>A0A4P7SE56</accession>
<dbReference type="RefSeq" id="WP_135975256.1">
    <property type="nucleotide sequence ID" value="NZ_CP039291.1"/>
</dbReference>
<proteinExistence type="predicted"/>
<dbReference type="OrthoDB" id="3364148at2"/>
<gene>
    <name evidence="3" type="ORF">E5225_00745</name>
</gene>
<dbReference type="InterPro" id="IPR014030">
    <property type="entry name" value="Ketoacyl_synth_N"/>
</dbReference>
<organism evidence="3 4">
    <name type="scientific">Cellulomonas shaoxiangyii</name>
    <dbReference type="NCBI Taxonomy" id="2566013"/>
    <lineage>
        <taxon>Bacteria</taxon>
        <taxon>Bacillati</taxon>
        <taxon>Actinomycetota</taxon>
        <taxon>Actinomycetes</taxon>
        <taxon>Micrococcales</taxon>
        <taxon>Cellulomonadaceae</taxon>
        <taxon>Cellulomonas</taxon>
    </lineage>
</organism>
<keyword evidence="4" id="KW-1185">Reference proteome</keyword>
<dbReference type="SUPFAM" id="SSF53901">
    <property type="entry name" value="Thiolase-like"/>
    <property type="match status" value="1"/>
</dbReference>
<name>A0A4P7SE56_9CELL</name>
<evidence type="ECO:0000313" key="3">
    <source>
        <dbReference type="EMBL" id="QCB92302.1"/>
    </source>
</evidence>
<feature type="region of interest" description="Disordered" evidence="1">
    <location>
        <begin position="290"/>
        <end position="311"/>
    </location>
</feature>
<dbReference type="Proteomes" id="UP000296469">
    <property type="component" value="Chromosome"/>
</dbReference>
<dbReference type="KEGG" id="celz:E5225_00745"/>